<organism evidence="2 3">
    <name type="scientific">Oryza rufipogon</name>
    <name type="common">Brownbeard rice</name>
    <name type="synonym">Asian wild rice</name>
    <dbReference type="NCBI Taxonomy" id="4529"/>
    <lineage>
        <taxon>Eukaryota</taxon>
        <taxon>Viridiplantae</taxon>
        <taxon>Streptophyta</taxon>
        <taxon>Embryophyta</taxon>
        <taxon>Tracheophyta</taxon>
        <taxon>Spermatophyta</taxon>
        <taxon>Magnoliopsida</taxon>
        <taxon>Liliopsida</taxon>
        <taxon>Poales</taxon>
        <taxon>Poaceae</taxon>
        <taxon>BOP clade</taxon>
        <taxon>Oryzoideae</taxon>
        <taxon>Oryzeae</taxon>
        <taxon>Oryzinae</taxon>
        <taxon>Oryza</taxon>
    </lineage>
</organism>
<dbReference type="EnsemblPlants" id="ORUFI01G44400.1">
    <property type="protein sequence ID" value="ORUFI01G44400.1"/>
    <property type="gene ID" value="ORUFI01G44400"/>
</dbReference>
<dbReference type="HOGENOM" id="CLU_2871624_0_0_1"/>
<reference evidence="3" key="1">
    <citation type="submission" date="2013-06" db="EMBL/GenBank/DDBJ databases">
        <authorList>
            <person name="Zhao Q."/>
        </authorList>
    </citation>
    <scope>NUCLEOTIDE SEQUENCE</scope>
    <source>
        <strain evidence="3">cv. W1943</strain>
    </source>
</reference>
<evidence type="ECO:0000313" key="3">
    <source>
        <dbReference type="Proteomes" id="UP000008022"/>
    </source>
</evidence>
<proteinExistence type="predicted"/>
<feature type="compositionally biased region" description="Low complexity" evidence="1">
    <location>
        <begin position="1"/>
        <end position="26"/>
    </location>
</feature>
<feature type="region of interest" description="Disordered" evidence="1">
    <location>
        <begin position="1"/>
        <end position="64"/>
    </location>
</feature>
<protein>
    <submittedName>
        <fullName evidence="2">Uncharacterized protein</fullName>
    </submittedName>
</protein>
<accession>A0A0E0N6H1</accession>
<evidence type="ECO:0000256" key="1">
    <source>
        <dbReference type="SAM" id="MobiDB-lite"/>
    </source>
</evidence>
<dbReference type="Proteomes" id="UP000008022">
    <property type="component" value="Unassembled WGS sequence"/>
</dbReference>
<dbReference type="AlphaFoldDB" id="A0A0E0N6H1"/>
<name>A0A0E0N6H1_ORYRU</name>
<sequence>MRSNQATAPASFSAISATAPAPAPVTVHARRRLNLRARSSPEGKEDGKGANETGEVADCRGCIT</sequence>
<reference evidence="2" key="2">
    <citation type="submission" date="2015-06" db="UniProtKB">
        <authorList>
            <consortium name="EnsemblPlants"/>
        </authorList>
    </citation>
    <scope>IDENTIFICATION</scope>
</reference>
<keyword evidence="3" id="KW-1185">Reference proteome</keyword>
<dbReference type="Gramene" id="ORUFI01G44400.1">
    <property type="protein sequence ID" value="ORUFI01G44400.1"/>
    <property type="gene ID" value="ORUFI01G44400"/>
</dbReference>
<evidence type="ECO:0000313" key="2">
    <source>
        <dbReference type="EnsemblPlants" id="ORUFI01G44400.1"/>
    </source>
</evidence>
<feature type="compositionally biased region" description="Basic and acidic residues" evidence="1">
    <location>
        <begin position="39"/>
        <end position="49"/>
    </location>
</feature>